<evidence type="ECO:0000256" key="3">
    <source>
        <dbReference type="ARBA" id="ARBA00022989"/>
    </source>
</evidence>
<evidence type="ECO:0000313" key="9">
    <source>
        <dbReference type="EMBL" id="KAG2464639.1"/>
    </source>
</evidence>
<feature type="transmembrane region" description="Helical" evidence="6">
    <location>
        <begin position="248"/>
        <end position="266"/>
    </location>
</feature>
<protein>
    <submittedName>
        <fullName evidence="9">S26A9 protein</fullName>
    </submittedName>
</protein>
<feature type="transmembrane region" description="Helical" evidence="6">
    <location>
        <begin position="326"/>
        <end position="348"/>
    </location>
</feature>
<dbReference type="InterPro" id="IPR011547">
    <property type="entry name" value="SLC26A/SulP_dom"/>
</dbReference>
<comment type="subcellular location">
    <subcellularLocation>
        <location evidence="1">Membrane</location>
        <topology evidence="1">Multi-pass membrane protein</topology>
    </subcellularLocation>
</comment>
<organism evidence="9 10">
    <name type="scientific">Polypterus senegalus</name>
    <name type="common">Senegal bichir</name>
    <dbReference type="NCBI Taxonomy" id="55291"/>
    <lineage>
        <taxon>Eukaryota</taxon>
        <taxon>Metazoa</taxon>
        <taxon>Chordata</taxon>
        <taxon>Craniata</taxon>
        <taxon>Vertebrata</taxon>
        <taxon>Euteleostomi</taxon>
        <taxon>Actinopterygii</taxon>
        <taxon>Polypteriformes</taxon>
        <taxon>Polypteridae</taxon>
        <taxon>Polypterus</taxon>
    </lineage>
</organism>
<dbReference type="SUPFAM" id="SSF51445">
    <property type="entry name" value="(Trans)glycosidases"/>
    <property type="match status" value="1"/>
</dbReference>
<dbReference type="Proteomes" id="UP000886611">
    <property type="component" value="Unassembled WGS sequence"/>
</dbReference>
<dbReference type="Gene3D" id="3.30.750.24">
    <property type="entry name" value="STAS domain"/>
    <property type="match status" value="1"/>
</dbReference>
<dbReference type="Pfam" id="PF01740">
    <property type="entry name" value="STAS"/>
    <property type="match status" value="1"/>
</dbReference>
<feature type="transmembrane region" description="Helical" evidence="6">
    <location>
        <begin position="435"/>
        <end position="466"/>
    </location>
</feature>
<evidence type="ECO:0000259" key="7">
    <source>
        <dbReference type="PROSITE" id="PS50801"/>
    </source>
</evidence>
<evidence type="ECO:0000313" key="10">
    <source>
        <dbReference type="Proteomes" id="UP000886611"/>
    </source>
</evidence>
<dbReference type="InterPro" id="IPR002645">
    <property type="entry name" value="STAS_dom"/>
</dbReference>
<keyword evidence="4 6" id="KW-0472">Membrane</keyword>
<dbReference type="Gene3D" id="3.20.20.80">
    <property type="entry name" value="Glycosidases"/>
    <property type="match status" value="1"/>
</dbReference>
<dbReference type="PANTHER" id="PTHR11814">
    <property type="entry name" value="SULFATE TRANSPORTER"/>
    <property type="match status" value="1"/>
</dbReference>
<dbReference type="GO" id="GO:0005975">
    <property type="term" value="P:carbohydrate metabolic process"/>
    <property type="evidence" value="ECO:0007669"/>
    <property type="project" value="InterPro"/>
</dbReference>
<dbReference type="PROSITE" id="PS50801">
    <property type="entry name" value="STAS"/>
    <property type="match status" value="1"/>
</dbReference>
<dbReference type="Pfam" id="PF00704">
    <property type="entry name" value="Glyco_hydro_18"/>
    <property type="match status" value="1"/>
</dbReference>
<dbReference type="GO" id="GO:0008061">
    <property type="term" value="F:chitin binding"/>
    <property type="evidence" value="ECO:0007669"/>
    <property type="project" value="InterPro"/>
</dbReference>
<dbReference type="PROSITE" id="PS51910">
    <property type="entry name" value="GH18_2"/>
    <property type="match status" value="1"/>
</dbReference>
<dbReference type="InterPro" id="IPR036513">
    <property type="entry name" value="STAS_dom_sf"/>
</dbReference>
<evidence type="ECO:0000256" key="1">
    <source>
        <dbReference type="ARBA" id="ARBA00004141"/>
    </source>
</evidence>
<accession>A0A8X8BRT7</accession>
<evidence type="ECO:0000256" key="2">
    <source>
        <dbReference type="ARBA" id="ARBA00022692"/>
    </source>
</evidence>
<dbReference type="SMART" id="SM00636">
    <property type="entry name" value="Glyco_18"/>
    <property type="match status" value="1"/>
</dbReference>
<keyword evidence="3 6" id="KW-1133">Transmembrane helix</keyword>
<evidence type="ECO:0000256" key="4">
    <source>
        <dbReference type="ARBA" id="ARBA00023136"/>
    </source>
</evidence>
<feature type="transmembrane region" description="Helical" evidence="6">
    <location>
        <begin position="208"/>
        <end position="228"/>
    </location>
</feature>
<dbReference type="FunFam" id="3.10.50.10:FF:000001">
    <property type="entry name" value="Chitinase 3-like 1"/>
    <property type="match status" value="1"/>
</dbReference>
<evidence type="ECO:0000259" key="8">
    <source>
        <dbReference type="PROSITE" id="PS51910"/>
    </source>
</evidence>
<feature type="transmembrane region" description="Helical" evidence="6">
    <location>
        <begin position="129"/>
        <end position="155"/>
    </location>
</feature>
<dbReference type="Gene3D" id="3.10.50.10">
    <property type="match status" value="1"/>
</dbReference>
<reference evidence="9 10" key="1">
    <citation type="journal article" date="2021" name="Cell">
        <title>Tracing the genetic footprints of vertebrate landing in non-teleost ray-finned fishes.</title>
        <authorList>
            <person name="Bi X."/>
            <person name="Wang K."/>
            <person name="Yang L."/>
            <person name="Pan H."/>
            <person name="Jiang H."/>
            <person name="Wei Q."/>
            <person name="Fang M."/>
            <person name="Yu H."/>
            <person name="Zhu C."/>
            <person name="Cai Y."/>
            <person name="He Y."/>
            <person name="Gan X."/>
            <person name="Zeng H."/>
            <person name="Yu D."/>
            <person name="Zhu Y."/>
            <person name="Jiang H."/>
            <person name="Qiu Q."/>
            <person name="Yang H."/>
            <person name="Zhang Y.E."/>
            <person name="Wang W."/>
            <person name="Zhu M."/>
            <person name="He S."/>
            <person name="Zhang G."/>
        </authorList>
    </citation>
    <scope>NUCLEOTIDE SEQUENCE [LARGE SCALE GENOMIC DNA]</scope>
    <source>
        <strain evidence="9">Bchr_013</strain>
    </source>
</reference>
<dbReference type="GO" id="GO:0016020">
    <property type="term" value="C:membrane"/>
    <property type="evidence" value="ECO:0007669"/>
    <property type="project" value="UniProtKB-SubCell"/>
</dbReference>
<dbReference type="Pfam" id="PF00916">
    <property type="entry name" value="Sulfate_transp"/>
    <property type="match status" value="1"/>
</dbReference>
<dbReference type="InterPro" id="IPR001902">
    <property type="entry name" value="SLC26A/SulP_fam"/>
</dbReference>
<feature type="transmembrane region" description="Helical" evidence="6">
    <location>
        <begin position="278"/>
        <end position="298"/>
    </location>
</feature>
<feature type="transmembrane region" description="Helical" evidence="6">
    <location>
        <begin position="175"/>
        <end position="196"/>
    </location>
</feature>
<evidence type="ECO:0000256" key="6">
    <source>
        <dbReference type="SAM" id="Phobius"/>
    </source>
</evidence>
<dbReference type="InterPro" id="IPR029070">
    <property type="entry name" value="Chitinase_insertion_sf"/>
</dbReference>
<dbReference type="EMBL" id="JAATIS010003638">
    <property type="protein sequence ID" value="KAG2464639.1"/>
    <property type="molecule type" value="Genomic_DNA"/>
</dbReference>
<dbReference type="SUPFAM" id="SSF52091">
    <property type="entry name" value="SpoIIaa-like"/>
    <property type="match status" value="1"/>
</dbReference>
<feature type="non-terminal residue" evidence="9">
    <location>
        <position position="1"/>
    </location>
</feature>
<gene>
    <name evidence="9" type="primary">Slc26a9</name>
    <name evidence="9" type="ORF">GTO96_0002114</name>
</gene>
<dbReference type="SUPFAM" id="SSF54556">
    <property type="entry name" value="Chitinase insertion domain"/>
    <property type="match status" value="1"/>
</dbReference>
<dbReference type="InterPro" id="IPR001223">
    <property type="entry name" value="Glyco_hydro18_cat"/>
</dbReference>
<dbReference type="AlphaFoldDB" id="A0A8X8BRT7"/>
<evidence type="ECO:0000256" key="5">
    <source>
        <dbReference type="ARBA" id="ARBA00023157"/>
    </source>
</evidence>
<feature type="domain" description="STAS" evidence="7">
    <location>
        <begin position="490"/>
        <end position="707"/>
    </location>
</feature>
<dbReference type="InterPro" id="IPR011583">
    <property type="entry name" value="Chitinase_II/V-like_cat"/>
</dbReference>
<feature type="domain" description="GH18" evidence="8">
    <location>
        <begin position="755"/>
        <end position="1122"/>
    </location>
</feature>
<keyword evidence="5" id="KW-1015">Disulfide bond</keyword>
<dbReference type="InterPro" id="IPR017853">
    <property type="entry name" value="GH"/>
</dbReference>
<feature type="non-terminal residue" evidence="9">
    <location>
        <position position="1266"/>
    </location>
</feature>
<name>A0A8X8BRT7_POLSE</name>
<dbReference type="GO" id="GO:0055085">
    <property type="term" value="P:transmembrane transport"/>
    <property type="evidence" value="ECO:0007669"/>
    <property type="project" value="InterPro"/>
</dbReference>
<dbReference type="CDD" id="cd07042">
    <property type="entry name" value="STAS_SulP_like_sulfate_transporter"/>
    <property type="match status" value="1"/>
</dbReference>
<comment type="caution">
    <text evidence="9">The sequence shown here is derived from an EMBL/GenBank/DDBJ whole genome shotgun (WGS) entry which is preliminary data.</text>
</comment>
<keyword evidence="2 6" id="KW-0812">Transmembrane</keyword>
<sequence>MTLHQPRYRIDRSIYTSASFDEQYEKKERSYPTWEKLRNQFRCSGPRVKALLFRLFPIITWLPKYKVKESLLVDVLSGVSAGTIQVPQGMAFALLANLPPVNGLYSSFFPLITYFFMGSAHQMVPGTFAVLSIIVGIVCMDLVPPATLNITTAPLRNLQRRLPLIMPVWGFPQHWRVSQLLFSLGLMQFGFVAIYLSESFIRGFMTAAGLQILISVLKYIFGIHVPPYSGPLAAVKTLINLCSNLHKTNVASLIFALVSSVALIIVKELNLKFKHKIPFPIPIEIIIVIVATAISGPLNMPHKYHMDNVGPIPLGFPAPVLPEVKYWGYMIGTAFSLAIVGYVINLAMGRTLAARHGYDVDPNQEMLALGCSNFFGSFFKIHVICCALSVTLAVDGAGGKSQSVLGALIAVNLKNTLKQLSDPYYLWKKNKLDCCVWMVSFLSAFFLSLPYGVAVGVIFSMMVVVFQTQFRNGSAVGQVLGTDLYKNPKVYSQVQDLNGIKIVTYCSPIYFANAEIFRQKVINKVRERKVPDEDYGQDRTGPWKNVDREQEVLQEGKGNEEQCQTQIFEKLKAAVSMQELKTDFDPTIDSNNNMETSSSNFSYVNFNSNSVVDLDSIPSFTEPAAKPPAPPFHTLILDLAGVCFVDLMGIKTLTQMTSCYQKVGIKLYLANVQAQVFEELDAGGVFKDGSLDKKHLFLSVHDAVLWALEETSDTLEQETLDKENSGENNQEMEELNIHDLEEEMFGSMFDKRATHKLVCYISSWSSQGMAQFKVDHVDPFLCTHLVVTFTDINGSYELEPHDHQLYHSFNRLKLRNPKLKTLLATGGQHFNGTLFSQMISIKAHRTAFIHSVLKVVRTFGFDGLDLVQKYPYVFPRGLKDEAKFTSLARELRLAFDRESSRSGKRRLVLSTTLSPWEQMAGSDFHKYVDFISLMSYDLHGPWQGVTGHSSPLYSGGTSQNDLYLNINQMVKYWLYRKIPARKLLLGFAVYSRTFELQGREHGMGAPAKEGGPGKYTKTTGFMALFEVCQFIESGATVKWSKNQQVPYAYKGKQWLGFENQHSLRKKDIQNEIIQTLADMVLGKVRKKYESADSAGFFLKSDGTRDRCNVENLSVIIRFVRNSMPEEHLIGLLNLQQLDAEYITSEILLHLCVAGYSADSILSQCYDGVRGGVQALLQKKLDRYVPYIHCYNHQLHLVVLHAKQSEPCAKRFFNLSSSLYNFFHHHHVLNKHDAPCLKRLLEIRWTSHYEVTRCTVDNQEQILSILS</sequence>
<keyword evidence="10" id="KW-1185">Reference proteome</keyword>
<proteinExistence type="predicted"/>